<protein>
    <submittedName>
        <fullName evidence="1">Uncharacterized protein</fullName>
    </submittedName>
</protein>
<accession>A0A6A6JAZ3</accession>
<organism evidence="1 2">
    <name type="scientific">Westerdykella ornata</name>
    <dbReference type="NCBI Taxonomy" id="318751"/>
    <lineage>
        <taxon>Eukaryota</taxon>
        <taxon>Fungi</taxon>
        <taxon>Dikarya</taxon>
        <taxon>Ascomycota</taxon>
        <taxon>Pezizomycotina</taxon>
        <taxon>Dothideomycetes</taxon>
        <taxon>Pleosporomycetidae</taxon>
        <taxon>Pleosporales</taxon>
        <taxon>Sporormiaceae</taxon>
        <taxon>Westerdykella</taxon>
    </lineage>
</organism>
<gene>
    <name evidence="1" type="ORF">EI97DRAFT_212601</name>
</gene>
<evidence type="ECO:0000313" key="1">
    <source>
        <dbReference type="EMBL" id="KAF2272369.1"/>
    </source>
</evidence>
<dbReference type="GeneID" id="54546960"/>
<dbReference type="RefSeq" id="XP_033649908.1">
    <property type="nucleotide sequence ID" value="XM_033793785.1"/>
</dbReference>
<name>A0A6A6JAZ3_WESOR</name>
<dbReference type="AlphaFoldDB" id="A0A6A6JAZ3"/>
<sequence>MVVSCTDRPAFAYPAAQPVPTHVLDSFACARRECRGRLQMTLWRLCSLHHLVPIMCQGRALEEAARLGEVILCISIWVGVARLGLGDIDGGWAAGVGRGVQVREAGSRLLARCMAFGISISTIHFHFIPFLSAHFLVLLQGNCRG</sequence>
<dbReference type="Proteomes" id="UP000800097">
    <property type="component" value="Unassembled WGS sequence"/>
</dbReference>
<proteinExistence type="predicted"/>
<keyword evidence="2" id="KW-1185">Reference proteome</keyword>
<evidence type="ECO:0000313" key="2">
    <source>
        <dbReference type="Proteomes" id="UP000800097"/>
    </source>
</evidence>
<dbReference type="EMBL" id="ML986522">
    <property type="protein sequence ID" value="KAF2272369.1"/>
    <property type="molecule type" value="Genomic_DNA"/>
</dbReference>
<reference evidence="1" key="1">
    <citation type="journal article" date="2020" name="Stud. Mycol.">
        <title>101 Dothideomycetes genomes: a test case for predicting lifestyles and emergence of pathogens.</title>
        <authorList>
            <person name="Haridas S."/>
            <person name="Albert R."/>
            <person name="Binder M."/>
            <person name="Bloem J."/>
            <person name="Labutti K."/>
            <person name="Salamov A."/>
            <person name="Andreopoulos B."/>
            <person name="Baker S."/>
            <person name="Barry K."/>
            <person name="Bills G."/>
            <person name="Bluhm B."/>
            <person name="Cannon C."/>
            <person name="Castanera R."/>
            <person name="Culley D."/>
            <person name="Daum C."/>
            <person name="Ezra D."/>
            <person name="Gonzalez J."/>
            <person name="Henrissat B."/>
            <person name="Kuo A."/>
            <person name="Liang C."/>
            <person name="Lipzen A."/>
            <person name="Lutzoni F."/>
            <person name="Magnuson J."/>
            <person name="Mondo S."/>
            <person name="Nolan M."/>
            <person name="Ohm R."/>
            <person name="Pangilinan J."/>
            <person name="Park H.-J."/>
            <person name="Ramirez L."/>
            <person name="Alfaro M."/>
            <person name="Sun H."/>
            <person name="Tritt A."/>
            <person name="Yoshinaga Y."/>
            <person name="Zwiers L.-H."/>
            <person name="Turgeon B."/>
            <person name="Goodwin S."/>
            <person name="Spatafora J."/>
            <person name="Crous P."/>
            <person name="Grigoriev I."/>
        </authorList>
    </citation>
    <scope>NUCLEOTIDE SEQUENCE</scope>
    <source>
        <strain evidence="1">CBS 379.55</strain>
    </source>
</reference>